<evidence type="ECO:0000259" key="9">
    <source>
        <dbReference type="PROSITE" id="PS50042"/>
    </source>
</evidence>
<dbReference type="InterPro" id="IPR018488">
    <property type="entry name" value="cNMP-bd_CS"/>
</dbReference>
<gene>
    <name evidence="10" type="ORF">METZ01_LOCUS390522</name>
</gene>
<evidence type="ECO:0000313" key="10">
    <source>
        <dbReference type="EMBL" id="SVD37668.1"/>
    </source>
</evidence>
<evidence type="ECO:0000256" key="8">
    <source>
        <dbReference type="ARBA" id="ARBA00023303"/>
    </source>
</evidence>
<keyword evidence="5" id="KW-0406">Ion transport</keyword>
<reference evidence="10" key="1">
    <citation type="submission" date="2018-05" db="EMBL/GenBank/DDBJ databases">
        <authorList>
            <person name="Lanie J.A."/>
            <person name="Ng W.-L."/>
            <person name="Kazmierczak K.M."/>
            <person name="Andrzejewski T.M."/>
            <person name="Davidsen T.M."/>
            <person name="Wayne K.J."/>
            <person name="Tettelin H."/>
            <person name="Glass J.I."/>
            <person name="Rusch D."/>
            <person name="Podicherti R."/>
            <person name="Tsui H.-C.T."/>
            <person name="Winkler M.E."/>
        </authorList>
    </citation>
    <scope>NUCLEOTIDE SEQUENCE</scope>
</reference>
<dbReference type="InterPro" id="IPR050866">
    <property type="entry name" value="CNG_cation_channel"/>
</dbReference>
<dbReference type="PROSITE" id="PS00889">
    <property type="entry name" value="CNMP_BINDING_2"/>
    <property type="match status" value="1"/>
</dbReference>
<keyword evidence="4" id="KW-1133">Transmembrane helix</keyword>
<accession>A0A382UVE2</accession>
<dbReference type="Pfam" id="PF00027">
    <property type="entry name" value="cNMP_binding"/>
    <property type="match status" value="1"/>
</dbReference>
<sequence>YKLKYFLEPKQVSPPKARNTINANVLHHLANAGMSPSYDKQDLFIGKMPKRQKSWSDEEDRMDLLSNIALFKDFSGELLQAITDSFHLRELKPEEVLFNQGDDGDSLFVLVEGLLEVSSQVEDEKRHLSFLRPGSFLGEMALLTGEKRSADVTSSTESLVGELTKESIMSLATENPEVLNKMTAVVAKRRLKNKEMWATSTKSHDEAVQQEEKSLMARVINFFFGNK</sequence>
<keyword evidence="3" id="KW-0812">Transmembrane</keyword>
<dbReference type="PANTHER" id="PTHR45638">
    <property type="entry name" value="CYCLIC NUCLEOTIDE-GATED CATION CHANNEL SUBUNIT A"/>
    <property type="match status" value="1"/>
</dbReference>
<comment type="subcellular location">
    <subcellularLocation>
        <location evidence="1">Membrane</location>
        <topology evidence="1">Multi-pass membrane protein</topology>
    </subcellularLocation>
</comment>
<dbReference type="SMART" id="SM00100">
    <property type="entry name" value="cNMP"/>
    <property type="match status" value="1"/>
</dbReference>
<name>A0A382UVE2_9ZZZZ</name>
<proteinExistence type="predicted"/>
<organism evidence="10">
    <name type="scientific">marine metagenome</name>
    <dbReference type="NCBI Taxonomy" id="408172"/>
    <lineage>
        <taxon>unclassified sequences</taxon>
        <taxon>metagenomes</taxon>
        <taxon>ecological metagenomes</taxon>
    </lineage>
</organism>
<dbReference type="EMBL" id="UINC01146753">
    <property type="protein sequence ID" value="SVD37668.1"/>
    <property type="molecule type" value="Genomic_DNA"/>
</dbReference>
<dbReference type="Gene3D" id="2.60.120.10">
    <property type="entry name" value="Jelly Rolls"/>
    <property type="match status" value="1"/>
</dbReference>
<dbReference type="PANTHER" id="PTHR45638:SF11">
    <property type="entry name" value="CYCLIC NUCLEOTIDE-GATED CATION CHANNEL SUBUNIT A"/>
    <property type="match status" value="1"/>
</dbReference>
<evidence type="ECO:0000256" key="5">
    <source>
        <dbReference type="ARBA" id="ARBA00023065"/>
    </source>
</evidence>
<dbReference type="AlphaFoldDB" id="A0A382UVE2"/>
<dbReference type="CDD" id="cd00038">
    <property type="entry name" value="CAP_ED"/>
    <property type="match status" value="1"/>
</dbReference>
<keyword evidence="6" id="KW-0472">Membrane</keyword>
<protein>
    <recommendedName>
        <fullName evidence="9">Cyclic nucleotide-binding domain-containing protein</fullName>
    </recommendedName>
</protein>
<dbReference type="InterPro" id="IPR000595">
    <property type="entry name" value="cNMP-bd_dom"/>
</dbReference>
<evidence type="ECO:0000256" key="2">
    <source>
        <dbReference type="ARBA" id="ARBA00022448"/>
    </source>
</evidence>
<dbReference type="GO" id="GO:0044877">
    <property type="term" value="F:protein-containing complex binding"/>
    <property type="evidence" value="ECO:0007669"/>
    <property type="project" value="TreeGrafter"/>
</dbReference>
<feature type="non-terminal residue" evidence="10">
    <location>
        <position position="1"/>
    </location>
</feature>
<dbReference type="PROSITE" id="PS50042">
    <property type="entry name" value="CNMP_BINDING_3"/>
    <property type="match status" value="1"/>
</dbReference>
<keyword evidence="2" id="KW-0813">Transport</keyword>
<dbReference type="GO" id="GO:0016020">
    <property type="term" value="C:membrane"/>
    <property type="evidence" value="ECO:0007669"/>
    <property type="project" value="UniProtKB-SubCell"/>
</dbReference>
<feature type="domain" description="Cyclic nucleotide-binding" evidence="9">
    <location>
        <begin position="70"/>
        <end position="189"/>
    </location>
</feature>
<evidence type="ECO:0000256" key="7">
    <source>
        <dbReference type="ARBA" id="ARBA00023286"/>
    </source>
</evidence>
<dbReference type="InterPro" id="IPR014710">
    <property type="entry name" value="RmlC-like_jellyroll"/>
</dbReference>
<evidence type="ECO:0000256" key="1">
    <source>
        <dbReference type="ARBA" id="ARBA00004141"/>
    </source>
</evidence>
<dbReference type="GO" id="GO:0005221">
    <property type="term" value="F:intracellularly cyclic nucleotide-activated monoatomic cation channel activity"/>
    <property type="evidence" value="ECO:0007669"/>
    <property type="project" value="InterPro"/>
</dbReference>
<dbReference type="InterPro" id="IPR018490">
    <property type="entry name" value="cNMP-bd_dom_sf"/>
</dbReference>
<dbReference type="SUPFAM" id="SSF51206">
    <property type="entry name" value="cAMP-binding domain-like"/>
    <property type="match status" value="1"/>
</dbReference>
<keyword evidence="7" id="KW-1071">Ligand-gated ion channel</keyword>
<evidence type="ECO:0000256" key="4">
    <source>
        <dbReference type="ARBA" id="ARBA00022989"/>
    </source>
</evidence>
<evidence type="ECO:0000256" key="3">
    <source>
        <dbReference type="ARBA" id="ARBA00022692"/>
    </source>
</evidence>
<keyword evidence="8" id="KW-0407">Ion channel</keyword>
<evidence type="ECO:0000256" key="6">
    <source>
        <dbReference type="ARBA" id="ARBA00023136"/>
    </source>
</evidence>